<dbReference type="InterPro" id="IPR032858">
    <property type="entry name" value="CcoP_N"/>
</dbReference>
<dbReference type="AlphaFoldDB" id="A0A4U6CRY1"/>
<evidence type="ECO:0000259" key="7">
    <source>
        <dbReference type="PROSITE" id="PS51007"/>
    </source>
</evidence>
<dbReference type="SUPFAM" id="SSF46626">
    <property type="entry name" value="Cytochrome c"/>
    <property type="match status" value="1"/>
</dbReference>
<keyword evidence="2 4" id="KW-0479">Metal-binding</keyword>
<dbReference type="GO" id="GO:0020037">
    <property type="term" value="F:heme binding"/>
    <property type="evidence" value="ECO:0007669"/>
    <property type="project" value="InterPro"/>
</dbReference>
<evidence type="ECO:0000256" key="6">
    <source>
        <dbReference type="SAM" id="Phobius"/>
    </source>
</evidence>
<dbReference type="OrthoDB" id="9811281at2"/>
<dbReference type="PANTHER" id="PTHR33751">
    <property type="entry name" value="CBB3-TYPE CYTOCHROME C OXIDASE SUBUNIT FIXP"/>
    <property type="match status" value="1"/>
</dbReference>
<dbReference type="Gene3D" id="6.10.280.130">
    <property type="match status" value="1"/>
</dbReference>
<dbReference type="Pfam" id="PF14715">
    <property type="entry name" value="FixP_N"/>
    <property type="match status" value="1"/>
</dbReference>
<name>A0A4U6CRY1_9BACT</name>
<dbReference type="PROSITE" id="PS51007">
    <property type="entry name" value="CYTC"/>
    <property type="match status" value="1"/>
</dbReference>
<keyword evidence="6" id="KW-0812">Transmembrane</keyword>
<feature type="transmembrane region" description="Helical" evidence="6">
    <location>
        <begin position="12"/>
        <end position="36"/>
    </location>
</feature>
<dbReference type="PANTHER" id="PTHR33751:SF1">
    <property type="entry name" value="CBB3-TYPE CYTOCHROME C OXIDASE SUBUNIT FIXP"/>
    <property type="match status" value="1"/>
</dbReference>
<protein>
    <submittedName>
        <fullName evidence="8">C-type cytochrome</fullName>
    </submittedName>
</protein>
<dbReference type="RefSeq" id="WP_137343748.1">
    <property type="nucleotide sequence ID" value="NZ_BSQH01000016.1"/>
</dbReference>
<evidence type="ECO:0000256" key="5">
    <source>
        <dbReference type="SAM" id="MobiDB-lite"/>
    </source>
</evidence>
<keyword evidence="6" id="KW-1133">Transmembrane helix</keyword>
<evidence type="ECO:0000256" key="2">
    <source>
        <dbReference type="ARBA" id="ARBA00022723"/>
    </source>
</evidence>
<feature type="transmembrane region" description="Helical" evidence="6">
    <location>
        <begin position="90"/>
        <end position="114"/>
    </location>
</feature>
<dbReference type="Gene3D" id="1.10.760.10">
    <property type="entry name" value="Cytochrome c-like domain"/>
    <property type="match status" value="1"/>
</dbReference>
<comment type="caution">
    <text evidence="8">The sequence shown here is derived from an EMBL/GenBank/DDBJ whole genome shotgun (WGS) entry which is preliminary data.</text>
</comment>
<dbReference type="InterPro" id="IPR038414">
    <property type="entry name" value="CcoP_N_sf"/>
</dbReference>
<dbReference type="InterPro" id="IPR036909">
    <property type="entry name" value="Cyt_c-like_dom_sf"/>
</dbReference>
<dbReference type="Pfam" id="PF13442">
    <property type="entry name" value="Cytochrome_CBB3"/>
    <property type="match status" value="1"/>
</dbReference>
<keyword evidence="3 4" id="KW-0408">Iron</keyword>
<feature type="transmembrane region" description="Helical" evidence="6">
    <location>
        <begin position="170"/>
        <end position="190"/>
    </location>
</feature>
<evidence type="ECO:0000313" key="8">
    <source>
        <dbReference type="EMBL" id="TKT87319.1"/>
    </source>
</evidence>
<dbReference type="GO" id="GO:0046872">
    <property type="term" value="F:metal ion binding"/>
    <property type="evidence" value="ECO:0007669"/>
    <property type="project" value="UniProtKB-KW"/>
</dbReference>
<dbReference type="Proteomes" id="UP000304900">
    <property type="component" value="Unassembled WGS sequence"/>
</dbReference>
<feature type="transmembrane region" description="Helical" evidence="6">
    <location>
        <begin position="56"/>
        <end position="75"/>
    </location>
</feature>
<reference evidence="8 9" key="1">
    <citation type="submission" date="2019-05" db="EMBL/GenBank/DDBJ databases">
        <title>Dyadobacter AR-3-8 sp. nov., isolated from arctic soil.</title>
        <authorList>
            <person name="Chaudhary D.K."/>
        </authorList>
    </citation>
    <scope>NUCLEOTIDE SEQUENCE [LARGE SCALE GENOMIC DNA]</scope>
    <source>
        <strain evidence="8 9">AR-3-8</strain>
    </source>
</reference>
<evidence type="ECO:0000256" key="1">
    <source>
        <dbReference type="ARBA" id="ARBA00022617"/>
    </source>
</evidence>
<organism evidence="8 9">
    <name type="scientific">Dyadobacter frigoris</name>
    <dbReference type="NCBI Taxonomy" id="2576211"/>
    <lineage>
        <taxon>Bacteria</taxon>
        <taxon>Pseudomonadati</taxon>
        <taxon>Bacteroidota</taxon>
        <taxon>Cytophagia</taxon>
        <taxon>Cytophagales</taxon>
        <taxon>Spirosomataceae</taxon>
        <taxon>Dyadobacter</taxon>
    </lineage>
</organism>
<keyword evidence="1 4" id="KW-0349">Heme</keyword>
<feature type="domain" description="Cytochrome c" evidence="7">
    <location>
        <begin position="235"/>
        <end position="314"/>
    </location>
</feature>
<evidence type="ECO:0000256" key="4">
    <source>
        <dbReference type="PROSITE-ProRule" id="PRU00433"/>
    </source>
</evidence>
<dbReference type="GO" id="GO:0009055">
    <property type="term" value="F:electron transfer activity"/>
    <property type="evidence" value="ECO:0007669"/>
    <property type="project" value="InterPro"/>
</dbReference>
<evidence type="ECO:0000313" key="9">
    <source>
        <dbReference type="Proteomes" id="UP000304900"/>
    </source>
</evidence>
<keyword evidence="6" id="KW-0472">Membrane</keyword>
<proteinExistence type="predicted"/>
<sequence length="343" mass="37657">MKFRNYLETIAGVGIFPLISLIIFFVFFVALLFYVFKLDNKSINKMKNIPLNDGSIKKGILSIILFMTCSLSAFAQEPKEELRVLSGTDILLIMLLGLLFFIMVLVVILLVNALSILKQVTNSNPETAPKTSWFKKFAGLGVALSDEKTILIEGHDYDGIQELDNRMPPWLQSLFLATVLIAIGYSAYYFSGMGDLQIAELDKEIAMADIEKKAYLEKVGSSMDENTVTQLTEKAGIDGGKAIFQEKCTACHGGEGGGGVGPNLTDKYWLHGGNIKSLFKVIKYGVPEKGMISWEKQLSATDIQKVASFVLSLKGTKPANPKEPQGELFEEGKVSSDSTIAVK</sequence>
<gene>
    <name evidence="8" type="ORF">FDK13_30170</name>
</gene>
<dbReference type="InterPro" id="IPR050597">
    <property type="entry name" value="Cytochrome_c_Oxidase_Subunit"/>
</dbReference>
<dbReference type="EMBL" id="SZVO01000020">
    <property type="protein sequence ID" value="TKT87319.1"/>
    <property type="molecule type" value="Genomic_DNA"/>
</dbReference>
<keyword evidence="9" id="KW-1185">Reference proteome</keyword>
<accession>A0A4U6CRY1</accession>
<evidence type="ECO:0000256" key="3">
    <source>
        <dbReference type="ARBA" id="ARBA00023004"/>
    </source>
</evidence>
<feature type="region of interest" description="Disordered" evidence="5">
    <location>
        <begin position="316"/>
        <end position="343"/>
    </location>
</feature>
<dbReference type="InterPro" id="IPR009056">
    <property type="entry name" value="Cyt_c-like_dom"/>
</dbReference>